<gene>
    <name evidence="6" type="ORF">CUS_4653</name>
</gene>
<evidence type="ECO:0000259" key="5">
    <source>
        <dbReference type="PROSITE" id="PS01124"/>
    </source>
</evidence>
<dbReference type="SUPFAM" id="SSF46689">
    <property type="entry name" value="Homeodomain-like"/>
    <property type="match status" value="2"/>
</dbReference>
<evidence type="ECO:0000256" key="4">
    <source>
        <dbReference type="ARBA" id="ARBA00023163"/>
    </source>
</evidence>
<dbReference type="SUPFAM" id="SSF51215">
    <property type="entry name" value="Regulatory protein AraC"/>
    <property type="match status" value="1"/>
</dbReference>
<dbReference type="Gene3D" id="1.10.10.60">
    <property type="entry name" value="Homeodomain-like"/>
    <property type="match status" value="2"/>
</dbReference>
<evidence type="ECO:0000313" key="6">
    <source>
        <dbReference type="EMBL" id="EGC01292.1"/>
    </source>
</evidence>
<dbReference type="InterPro" id="IPR018060">
    <property type="entry name" value="HTH_AraC"/>
</dbReference>
<evidence type="ECO:0000313" key="7">
    <source>
        <dbReference type="Proteomes" id="UP000004259"/>
    </source>
</evidence>
<dbReference type="PANTHER" id="PTHR46796">
    <property type="entry name" value="HTH-TYPE TRANSCRIPTIONAL ACTIVATOR RHAS-RELATED"/>
    <property type="match status" value="1"/>
</dbReference>
<dbReference type="eggNOG" id="COG2207">
    <property type="taxonomic scope" value="Bacteria"/>
</dbReference>
<dbReference type="SMART" id="SM00342">
    <property type="entry name" value="HTH_ARAC"/>
    <property type="match status" value="1"/>
</dbReference>
<dbReference type="InterPro" id="IPR037923">
    <property type="entry name" value="HTH-like"/>
</dbReference>
<keyword evidence="2" id="KW-0238">DNA-binding</keyword>
<evidence type="ECO:0000256" key="1">
    <source>
        <dbReference type="ARBA" id="ARBA00023015"/>
    </source>
</evidence>
<name>E9SHF0_RUMAL</name>
<dbReference type="Pfam" id="PF02311">
    <property type="entry name" value="AraC_binding"/>
    <property type="match status" value="1"/>
</dbReference>
<dbReference type="InterPro" id="IPR009057">
    <property type="entry name" value="Homeodomain-like_sf"/>
</dbReference>
<dbReference type="PANTHER" id="PTHR46796:SF7">
    <property type="entry name" value="ARAC FAMILY TRANSCRIPTIONAL REGULATOR"/>
    <property type="match status" value="1"/>
</dbReference>
<dbReference type="InterPro" id="IPR003313">
    <property type="entry name" value="AraC-bd"/>
</dbReference>
<organism evidence="6 7">
    <name type="scientific">Ruminococcus albus 8</name>
    <dbReference type="NCBI Taxonomy" id="246199"/>
    <lineage>
        <taxon>Bacteria</taxon>
        <taxon>Bacillati</taxon>
        <taxon>Bacillota</taxon>
        <taxon>Clostridia</taxon>
        <taxon>Eubacteriales</taxon>
        <taxon>Oscillospiraceae</taxon>
        <taxon>Ruminococcus</taxon>
    </lineage>
</organism>
<dbReference type="Gene3D" id="2.60.120.10">
    <property type="entry name" value="Jelly Rolls"/>
    <property type="match status" value="1"/>
</dbReference>
<keyword evidence="3" id="KW-0010">Activator</keyword>
<reference evidence="6 7" key="1">
    <citation type="submission" date="2011-02" db="EMBL/GenBank/DDBJ databases">
        <authorList>
            <person name="Nelson K.E."/>
            <person name="Sutton G."/>
            <person name="Torralba M."/>
            <person name="Durkin S."/>
            <person name="Harkins D."/>
            <person name="Montgomery R."/>
            <person name="Ziemer C."/>
            <person name="Klaassens E."/>
            <person name="Ocuiv P."/>
            <person name="Morrison M."/>
        </authorList>
    </citation>
    <scope>NUCLEOTIDE SEQUENCE [LARGE SCALE GENOMIC DNA]</scope>
    <source>
        <strain evidence="6 7">8</strain>
    </source>
</reference>
<dbReference type="AlphaFoldDB" id="E9SHF0"/>
<dbReference type="OrthoDB" id="1817726at2"/>
<keyword evidence="4" id="KW-0804">Transcription</keyword>
<dbReference type="PROSITE" id="PS01124">
    <property type="entry name" value="HTH_ARAC_FAMILY_2"/>
    <property type="match status" value="1"/>
</dbReference>
<dbReference type="STRING" id="246199.CUS_4653"/>
<proteinExistence type="predicted"/>
<dbReference type="RefSeq" id="WP_002853157.1">
    <property type="nucleotide sequence ID" value="NZ_ADKM02000131.1"/>
</dbReference>
<accession>E9SHF0</accession>
<comment type="caution">
    <text evidence="6">The sequence shown here is derived from an EMBL/GenBank/DDBJ whole genome shotgun (WGS) entry which is preliminary data.</text>
</comment>
<dbReference type="InterPro" id="IPR050204">
    <property type="entry name" value="AraC_XylS_family_regulators"/>
</dbReference>
<dbReference type="InterPro" id="IPR018062">
    <property type="entry name" value="HTH_AraC-typ_CS"/>
</dbReference>
<dbReference type="InterPro" id="IPR014710">
    <property type="entry name" value="RmlC-like_jellyroll"/>
</dbReference>
<evidence type="ECO:0000256" key="2">
    <source>
        <dbReference type="ARBA" id="ARBA00023125"/>
    </source>
</evidence>
<keyword evidence="1" id="KW-0805">Transcription regulation</keyword>
<feature type="domain" description="HTH araC/xylS-type" evidence="5">
    <location>
        <begin position="174"/>
        <end position="272"/>
    </location>
</feature>
<sequence length="275" mass="31613">MKLEAFIYPYAPELADLPFRLTGIGGSSWQSRISRHKGYVWNQILFCTDGCGVLEYGGQREEISAGSFIFLPRDVPHEYYPVTERWEMLWITFDGKGSDETLALLGLDKITVTHTADIAPMEALFEKMLNSQRTDIIYSGYTCSGLVYEFVLGFRRLITTDADRTRSRRLSLLMPALKYMHDHFAEDISMSYLAELTGVTPQHFCRLFRSTMNTRPNDHLTELRLENARRLLLDSTLSVAEIAAQCGFRDAGYFSTVFRRRTNVSPVTYRRNRNV</sequence>
<protein>
    <submittedName>
        <fullName evidence="6">Transcriptional regulator, AraC family</fullName>
    </submittedName>
</protein>
<dbReference type="Proteomes" id="UP000004259">
    <property type="component" value="Unassembled WGS sequence"/>
</dbReference>
<dbReference type="PRINTS" id="PR00032">
    <property type="entry name" value="HTHARAC"/>
</dbReference>
<dbReference type="EMBL" id="ADKM02000131">
    <property type="protein sequence ID" value="EGC01292.1"/>
    <property type="molecule type" value="Genomic_DNA"/>
</dbReference>
<dbReference type="GO" id="GO:0043565">
    <property type="term" value="F:sequence-specific DNA binding"/>
    <property type="evidence" value="ECO:0007669"/>
    <property type="project" value="InterPro"/>
</dbReference>
<dbReference type="PROSITE" id="PS00041">
    <property type="entry name" value="HTH_ARAC_FAMILY_1"/>
    <property type="match status" value="1"/>
</dbReference>
<dbReference type="InterPro" id="IPR020449">
    <property type="entry name" value="Tscrpt_reg_AraC-type_HTH"/>
</dbReference>
<evidence type="ECO:0000256" key="3">
    <source>
        <dbReference type="ARBA" id="ARBA00023159"/>
    </source>
</evidence>
<keyword evidence="7" id="KW-1185">Reference proteome</keyword>
<dbReference type="GO" id="GO:0003700">
    <property type="term" value="F:DNA-binding transcription factor activity"/>
    <property type="evidence" value="ECO:0007669"/>
    <property type="project" value="InterPro"/>
</dbReference>
<dbReference type="Pfam" id="PF12833">
    <property type="entry name" value="HTH_18"/>
    <property type="match status" value="1"/>
</dbReference>